<dbReference type="InterPro" id="IPR011008">
    <property type="entry name" value="Dimeric_a/b-barrel"/>
</dbReference>
<dbReference type="InterPro" id="IPR009799">
    <property type="entry name" value="EthD_dom"/>
</dbReference>
<proteinExistence type="predicted"/>
<comment type="caution">
    <text evidence="2">The sequence shown here is derived from an EMBL/GenBank/DDBJ whole genome shotgun (WGS) entry which is preliminary data.</text>
</comment>
<dbReference type="Pfam" id="PF07110">
    <property type="entry name" value="EthD"/>
    <property type="match status" value="1"/>
</dbReference>
<evidence type="ECO:0000313" key="3">
    <source>
        <dbReference type="Proteomes" id="UP000305198"/>
    </source>
</evidence>
<evidence type="ECO:0000259" key="1">
    <source>
        <dbReference type="Pfam" id="PF07110"/>
    </source>
</evidence>
<dbReference type="Proteomes" id="UP000305198">
    <property type="component" value="Unassembled WGS sequence"/>
</dbReference>
<accession>A0A4U0YNK6</accession>
<dbReference type="Gene3D" id="3.30.70.100">
    <property type="match status" value="1"/>
</dbReference>
<name>A0A4U0YNK6_9GAMM</name>
<evidence type="ECO:0000313" key="2">
    <source>
        <dbReference type="EMBL" id="TKA93065.1"/>
    </source>
</evidence>
<feature type="domain" description="EthD" evidence="1">
    <location>
        <begin position="13"/>
        <end position="98"/>
    </location>
</feature>
<dbReference type="AlphaFoldDB" id="A0A4U0YNK6"/>
<reference evidence="2 3" key="1">
    <citation type="submission" date="2019-04" db="EMBL/GenBank/DDBJ databases">
        <title>Crypto-aerobic microbial life in anoxic (sulfidic) marine sediments.</title>
        <authorList>
            <person name="Bhattacharya S."/>
            <person name="Roy C."/>
            <person name="Mondal N."/>
            <person name="Sarkar J."/>
            <person name="Mandal S."/>
            <person name="Rameez M.J."/>
            <person name="Ghosh W."/>
        </authorList>
    </citation>
    <scope>NUCLEOTIDE SEQUENCE [LARGE SCALE GENOMIC DNA]</scope>
    <source>
        <strain evidence="2 3">SBBB</strain>
    </source>
</reference>
<sequence length="268" mass="28464">MTAVTTVALLRRKDGMDAALFSKYWRDVHGMLATRIPGFRSYVQYHLDAAHSLAGADEGESDSSLHGIAVVDFDSETQRGGLARSEVAGLIRGDEINLFQSSLLYNLPTGADGLWQTATAHGSPVKHGFLLLRGGPGESAQLLQQALQGHPDISTLRSFALDRGDAGHWKTPGVDNQLSAGNQFDVMLQITAADALPLSAIAHAVQSLPSAPAQARLYPVQAAYAMVSNGRPTHLGLRGLDVLQTIEAAGADNQLEAGLLRCLYGVET</sequence>
<organism evidence="2 3">
    <name type="scientific">Halopseudomonas bauzanensis</name>
    <dbReference type="NCBI Taxonomy" id="653930"/>
    <lineage>
        <taxon>Bacteria</taxon>
        <taxon>Pseudomonadati</taxon>
        <taxon>Pseudomonadota</taxon>
        <taxon>Gammaproteobacteria</taxon>
        <taxon>Pseudomonadales</taxon>
        <taxon>Pseudomonadaceae</taxon>
        <taxon>Halopseudomonas</taxon>
    </lineage>
</organism>
<dbReference type="GO" id="GO:0016491">
    <property type="term" value="F:oxidoreductase activity"/>
    <property type="evidence" value="ECO:0007669"/>
    <property type="project" value="InterPro"/>
</dbReference>
<dbReference type="RefSeq" id="WP_136868680.1">
    <property type="nucleotide sequence ID" value="NZ_SWAV01000001.1"/>
</dbReference>
<dbReference type="SUPFAM" id="SSF54909">
    <property type="entry name" value="Dimeric alpha+beta barrel"/>
    <property type="match status" value="1"/>
</dbReference>
<dbReference type="EMBL" id="SWAV01000001">
    <property type="protein sequence ID" value="TKA93065.1"/>
    <property type="molecule type" value="Genomic_DNA"/>
</dbReference>
<protein>
    <recommendedName>
        <fullName evidence="1">EthD domain-containing protein</fullName>
    </recommendedName>
</protein>
<gene>
    <name evidence="2" type="ORF">FA869_02470</name>
</gene>